<evidence type="ECO:0000313" key="5">
    <source>
        <dbReference type="Ensembl" id="ENSGEVP00005018156.1"/>
    </source>
</evidence>
<keyword evidence="2" id="KW-0342">GTP-binding</keyword>
<dbReference type="OrthoDB" id="2135133at2759"/>
<reference evidence="5" key="2">
    <citation type="submission" date="2025-09" db="UniProtKB">
        <authorList>
            <consortium name="Ensembl"/>
        </authorList>
    </citation>
    <scope>IDENTIFICATION</scope>
</reference>
<comment type="similarity">
    <text evidence="3">Belongs to the TRAFAC class dynamin-like GTPase superfamily. GB1/RHD3 GTPase family.</text>
</comment>
<dbReference type="Gene3D" id="3.40.50.300">
    <property type="entry name" value="P-loop containing nucleotide triphosphate hydrolases"/>
    <property type="match status" value="1"/>
</dbReference>
<dbReference type="PROSITE" id="PS51715">
    <property type="entry name" value="G_GB1_RHD3"/>
    <property type="match status" value="1"/>
</dbReference>
<dbReference type="Proteomes" id="UP000694390">
    <property type="component" value="Unassembled WGS sequence"/>
</dbReference>
<keyword evidence="6" id="KW-1185">Reference proteome</keyword>
<accession>A0A8C4WJW4</accession>
<protein>
    <recommendedName>
        <fullName evidence="4">GB1/RHD3-type G domain-containing protein</fullName>
    </recommendedName>
</protein>
<dbReference type="GO" id="GO:0005525">
    <property type="term" value="F:GTP binding"/>
    <property type="evidence" value="ECO:0007669"/>
    <property type="project" value="UniProtKB-KW"/>
</dbReference>
<organism evidence="5 6">
    <name type="scientific">Gopherus evgoodei</name>
    <name type="common">Goodes thornscrub tortoise</name>
    <dbReference type="NCBI Taxonomy" id="1825980"/>
    <lineage>
        <taxon>Eukaryota</taxon>
        <taxon>Metazoa</taxon>
        <taxon>Chordata</taxon>
        <taxon>Craniata</taxon>
        <taxon>Vertebrata</taxon>
        <taxon>Euteleostomi</taxon>
        <taxon>Archelosauria</taxon>
        <taxon>Testudinata</taxon>
        <taxon>Testudines</taxon>
        <taxon>Cryptodira</taxon>
        <taxon>Durocryptodira</taxon>
        <taxon>Testudinoidea</taxon>
        <taxon>Testudinidae</taxon>
        <taxon>Gopherus</taxon>
    </lineage>
</organism>
<dbReference type="InterPro" id="IPR027417">
    <property type="entry name" value="P-loop_NTPase"/>
</dbReference>
<evidence type="ECO:0000256" key="1">
    <source>
        <dbReference type="ARBA" id="ARBA00022741"/>
    </source>
</evidence>
<dbReference type="PANTHER" id="PTHR10751">
    <property type="entry name" value="GUANYLATE BINDING PROTEIN"/>
    <property type="match status" value="1"/>
</dbReference>
<dbReference type="AlphaFoldDB" id="A0A8C4WJW4"/>
<name>A0A8C4WJW4_9SAUR</name>
<dbReference type="Ensembl" id="ENSGEVT00005019077.1">
    <property type="protein sequence ID" value="ENSGEVP00005018156.1"/>
    <property type="gene ID" value="ENSGEVG00005012863.1"/>
</dbReference>
<evidence type="ECO:0000259" key="4">
    <source>
        <dbReference type="PROSITE" id="PS51715"/>
    </source>
</evidence>
<keyword evidence="1" id="KW-0547">Nucleotide-binding</keyword>
<evidence type="ECO:0000313" key="6">
    <source>
        <dbReference type="Proteomes" id="UP000694390"/>
    </source>
</evidence>
<dbReference type="GO" id="GO:0003924">
    <property type="term" value="F:GTPase activity"/>
    <property type="evidence" value="ECO:0007669"/>
    <property type="project" value="InterPro"/>
</dbReference>
<dbReference type="InterPro" id="IPR030386">
    <property type="entry name" value="G_GB1_RHD3_dom"/>
</dbReference>
<proteinExistence type="inferred from homology"/>
<feature type="domain" description="GB1/RHD3-type G" evidence="4">
    <location>
        <begin position="32"/>
        <end position="103"/>
    </location>
</feature>
<dbReference type="Pfam" id="PF02263">
    <property type="entry name" value="GBP"/>
    <property type="match status" value="1"/>
</dbReference>
<sequence>MPMEGPVCLVGNGADGQLEVMEEALGILRGVAQPVVVVAIVGLYRTGKSYLMNSLGSRWAPRCSRTPRASGCGACPTRAGLATPWWAGELGEGACGPCQGSRF</sequence>
<dbReference type="GeneTree" id="ENSGT00940000154265"/>
<evidence type="ECO:0000256" key="3">
    <source>
        <dbReference type="PROSITE-ProRule" id="PRU01052"/>
    </source>
</evidence>
<evidence type="ECO:0000256" key="2">
    <source>
        <dbReference type="ARBA" id="ARBA00023134"/>
    </source>
</evidence>
<reference evidence="5" key="1">
    <citation type="submission" date="2025-08" db="UniProtKB">
        <authorList>
            <consortium name="Ensembl"/>
        </authorList>
    </citation>
    <scope>IDENTIFICATION</scope>
</reference>
<dbReference type="SUPFAM" id="SSF52540">
    <property type="entry name" value="P-loop containing nucleoside triphosphate hydrolases"/>
    <property type="match status" value="1"/>
</dbReference>
<dbReference type="InterPro" id="IPR015894">
    <property type="entry name" value="Guanylate-bd_N"/>
</dbReference>